<sequence length="74" mass="7992">MNKQLVLTPEKSCRPTRPRFLLDARTRAIGLAGVARARAELRRHDPVDDGPPAGAATIAGAGHDEDPDPQRRAN</sequence>
<feature type="compositionally biased region" description="Low complexity" evidence="1">
    <location>
        <begin position="50"/>
        <end position="61"/>
    </location>
</feature>
<organism evidence="2">
    <name type="scientific">marine metagenome</name>
    <dbReference type="NCBI Taxonomy" id="408172"/>
    <lineage>
        <taxon>unclassified sequences</taxon>
        <taxon>metagenomes</taxon>
        <taxon>ecological metagenomes</taxon>
    </lineage>
</organism>
<feature type="region of interest" description="Disordered" evidence="1">
    <location>
        <begin position="41"/>
        <end position="74"/>
    </location>
</feature>
<evidence type="ECO:0000256" key="1">
    <source>
        <dbReference type="SAM" id="MobiDB-lite"/>
    </source>
</evidence>
<feature type="compositionally biased region" description="Basic and acidic residues" evidence="1">
    <location>
        <begin position="62"/>
        <end position="74"/>
    </location>
</feature>
<reference evidence="2" key="1">
    <citation type="submission" date="2018-05" db="EMBL/GenBank/DDBJ databases">
        <authorList>
            <person name="Lanie J.A."/>
            <person name="Ng W.-L."/>
            <person name="Kazmierczak K.M."/>
            <person name="Andrzejewski T.M."/>
            <person name="Davidsen T.M."/>
            <person name="Wayne K.J."/>
            <person name="Tettelin H."/>
            <person name="Glass J.I."/>
            <person name="Rusch D."/>
            <person name="Podicherti R."/>
            <person name="Tsui H.-C.T."/>
            <person name="Winkler M.E."/>
        </authorList>
    </citation>
    <scope>NUCLEOTIDE SEQUENCE</scope>
</reference>
<dbReference type="EMBL" id="UINC01001725">
    <property type="protein sequence ID" value="SUZ87441.1"/>
    <property type="molecule type" value="Genomic_DNA"/>
</dbReference>
<name>A0A381R6S2_9ZZZZ</name>
<protein>
    <submittedName>
        <fullName evidence="2">Uncharacterized protein</fullName>
    </submittedName>
</protein>
<accession>A0A381R6S2</accession>
<dbReference type="AlphaFoldDB" id="A0A381R6S2"/>
<proteinExistence type="predicted"/>
<gene>
    <name evidence="2" type="ORF">METZ01_LOCUS40295</name>
</gene>
<evidence type="ECO:0000313" key="2">
    <source>
        <dbReference type="EMBL" id="SUZ87441.1"/>
    </source>
</evidence>